<dbReference type="GeneID" id="37046932"/>
<evidence type="ECO:0000256" key="1">
    <source>
        <dbReference type="PROSITE-ProRule" id="PRU00288"/>
    </source>
</evidence>
<accession>A0A316YRM2</accession>
<proteinExistence type="predicted"/>
<dbReference type="InterPro" id="IPR038508">
    <property type="entry name" value="ArfGAP_dom_sf"/>
</dbReference>
<evidence type="ECO:0000313" key="4">
    <source>
        <dbReference type="EMBL" id="PWN90425.1"/>
    </source>
</evidence>
<dbReference type="InterPro" id="IPR037278">
    <property type="entry name" value="ARFGAP/RecO"/>
</dbReference>
<feature type="compositionally biased region" description="Low complexity" evidence="2">
    <location>
        <begin position="280"/>
        <end position="302"/>
    </location>
</feature>
<feature type="compositionally biased region" description="Low complexity" evidence="2">
    <location>
        <begin position="358"/>
        <end position="368"/>
    </location>
</feature>
<dbReference type="GO" id="GO:0005737">
    <property type="term" value="C:cytoplasm"/>
    <property type="evidence" value="ECO:0007669"/>
    <property type="project" value="TreeGrafter"/>
</dbReference>
<dbReference type="OrthoDB" id="10266696at2759"/>
<feature type="compositionally biased region" description="Gly residues" evidence="2">
    <location>
        <begin position="369"/>
        <end position="378"/>
    </location>
</feature>
<dbReference type="Gene3D" id="1.10.220.150">
    <property type="entry name" value="Arf GTPase activating protein"/>
    <property type="match status" value="1"/>
</dbReference>
<feature type="compositionally biased region" description="Low complexity" evidence="2">
    <location>
        <begin position="229"/>
        <end position="243"/>
    </location>
</feature>
<evidence type="ECO:0000313" key="5">
    <source>
        <dbReference type="Proteomes" id="UP000245768"/>
    </source>
</evidence>
<keyword evidence="1" id="KW-0863">Zinc-finger</keyword>
<dbReference type="PANTHER" id="PTHR45705">
    <property type="entry name" value="FI20236P1"/>
    <property type="match status" value="1"/>
</dbReference>
<dbReference type="SUPFAM" id="SSF57863">
    <property type="entry name" value="ArfGap/RecO-like zinc finger"/>
    <property type="match status" value="1"/>
</dbReference>
<dbReference type="GO" id="GO:0005096">
    <property type="term" value="F:GTPase activator activity"/>
    <property type="evidence" value="ECO:0007669"/>
    <property type="project" value="InterPro"/>
</dbReference>
<dbReference type="STRING" id="215250.A0A316YRM2"/>
<dbReference type="SMART" id="SM00105">
    <property type="entry name" value="ArfGap"/>
    <property type="match status" value="1"/>
</dbReference>
<feature type="domain" description="Arf-GAP" evidence="3">
    <location>
        <begin position="18"/>
        <end position="136"/>
    </location>
</feature>
<dbReference type="AlphaFoldDB" id="A0A316YRM2"/>
<feature type="region of interest" description="Disordered" evidence="2">
    <location>
        <begin position="125"/>
        <end position="404"/>
    </location>
</feature>
<reference evidence="4 5" key="1">
    <citation type="journal article" date="2018" name="Mol. Biol. Evol.">
        <title>Broad Genomic Sampling Reveals a Smut Pathogenic Ancestry of the Fungal Clade Ustilaginomycotina.</title>
        <authorList>
            <person name="Kijpornyongpan T."/>
            <person name="Mondo S.J."/>
            <person name="Barry K."/>
            <person name="Sandor L."/>
            <person name="Lee J."/>
            <person name="Lipzen A."/>
            <person name="Pangilinan J."/>
            <person name="LaButti K."/>
            <person name="Hainaut M."/>
            <person name="Henrissat B."/>
            <person name="Grigoriev I.V."/>
            <person name="Spatafora J.W."/>
            <person name="Aime M.C."/>
        </authorList>
    </citation>
    <scope>NUCLEOTIDE SEQUENCE [LARGE SCALE GENOMIC DNA]</scope>
    <source>
        <strain evidence="4 5">MCA 4198</strain>
    </source>
</reference>
<dbReference type="EMBL" id="KZ819636">
    <property type="protein sequence ID" value="PWN90425.1"/>
    <property type="molecule type" value="Genomic_DNA"/>
</dbReference>
<dbReference type="InterPro" id="IPR051718">
    <property type="entry name" value="ARF_GTPase-activating"/>
</dbReference>
<dbReference type="GO" id="GO:0008270">
    <property type="term" value="F:zinc ion binding"/>
    <property type="evidence" value="ECO:0007669"/>
    <property type="project" value="UniProtKB-KW"/>
</dbReference>
<gene>
    <name evidence="4" type="ORF">FA10DRAFT_301685</name>
</gene>
<keyword evidence="1" id="KW-0479">Metal-binding</keyword>
<dbReference type="RefSeq" id="XP_025377623.1">
    <property type="nucleotide sequence ID" value="XM_025525016.1"/>
</dbReference>
<dbReference type="InterPro" id="IPR001164">
    <property type="entry name" value="ArfGAP_dom"/>
</dbReference>
<keyword evidence="5" id="KW-1185">Reference proteome</keyword>
<name>A0A316YRM2_9BASI</name>
<sequence>MSYASRQSQSKAQNEANAKTLRALVKQPENKICADCKRNDPRWASWNLGCFLCIRCSGIHRSMGTHISKVKSIDLDIWTPEQMESIQKWGNKLCNLYWEAHLKAGHVPPEHKIESFIRSKYETRRWAKDGPPPSDPSVLDGGAPVPSSSTTRGSGSTSQPQQRAVKPASAVDLLGGDAPPPPSQATTSLSQPSARQPSNLLDDPPSNNGRTTSGNIRSPTSPPAPAAPPKTHTAPSPAAAAAPSGGGGGGLFDLDWHSGPTSPPAVSSPTGGAKGKNDILSLFSSATPAPAPPLQQQHQQQQGGFGGLDAFGAMNLGGAQSQGPARAAQTQSSSGLFSTQDVWGAPTSVQQSRPQAPTTTTATTTTSSFGGGGFGGDDIWGDMTSGAKATATPSSATTAPKKDDAFADIWGDFK</sequence>
<dbReference type="FunFam" id="1.10.220.150:FF:000010">
    <property type="entry name" value="Stromal membrane-associated protein"/>
    <property type="match status" value="1"/>
</dbReference>
<feature type="compositionally biased region" description="Polar residues" evidence="2">
    <location>
        <begin position="184"/>
        <end position="217"/>
    </location>
</feature>
<organism evidence="4 5">
    <name type="scientific">Acaromyces ingoldii</name>
    <dbReference type="NCBI Taxonomy" id="215250"/>
    <lineage>
        <taxon>Eukaryota</taxon>
        <taxon>Fungi</taxon>
        <taxon>Dikarya</taxon>
        <taxon>Basidiomycota</taxon>
        <taxon>Ustilaginomycotina</taxon>
        <taxon>Exobasidiomycetes</taxon>
        <taxon>Exobasidiales</taxon>
        <taxon>Cryptobasidiaceae</taxon>
        <taxon>Acaromyces</taxon>
    </lineage>
</organism>
<dbReference type="CDD" id="cd08839">
    <property type="entry name" value="ArfGap_SMAP"/>
    <property type="match status" value="1"/>
</dbReference>
<dbReference type="PRINTS" id="PR00405">
    <property type="entry name" value="REVINTRACTNG"/>
</dbReference>
<feature type="compositionally biased region" description="Low complexity" evidence="2">
    <location>
        <begin position="384"/>
        <end position="399"/>
    </location>
</feature>
<dbReference type="PROSITE" id="PS50115">
    <property type="entry name" value="ARFGAP"/>
    <property type="match status" value="1"/>
</dbReference>
<keyword evidence="1" id="KW-0862">Zinc</keyword>
<dbReference type="InParanoid" id="A0A316YRM2"/>
<dbReference type="InterPro" id="IPR044732">
    <property type="entry name" value="ArfGAP_SMAP1-like"/>
</dbReference>
<feature type="compositionally biased region" description="Low complexity" evidence="2">
    <location>
        <begin position="146"/>
        <end position="163"/>
    </location>
</feature>
<evidence type="ECO:0000256" key="2">
    <source>
        <dbReference type="SAM" id="MobiDB-lite"/>
    </source>
</evidence>
<evidence type="ECO:0000259" key="3">
    <source>
        <dbReference type="PROSITE" id="PS50115"/>
    </source>
</evidence>
<feature type="compositionally biased region" description="Polar residues" evidence="2">
    <location>
        <begin position="318"/>
        <end position="357"/>
    </location>
</feature>
<dbReference type="PANTHER" id="PTHR45705:SF14">
    <property type="entry name" value="ARF-GAP DOMAIN-CONTAINING PROTEIN"/>
    <property type="match status" value="1"/>
</dbReference>
<dbReference type="Proteomes" id="UP000245768">
    <property type="component" value="Unassembled WGS sequence"/>
</dbReference>
<protein>
    <submittedName>
        <fullName evidence="4">ArfGap-domain-containing protein</fullName>
    </submittedName>
</protein>
<dbReference type="Pfam" id="PF01412">
    <property type="entry name" value="ArfGap"/>
    <property type="match status" value="1"/>
</dbReference>